<dbReference type="InterPro" id="IPR020894">
    <property type="entry name" value="Cadherin_CS"/>
</dbReference>
<dbReference type="SMART" id="SM00112">
    <property type="entry name" value="CA"/>
    <property type="match status" value="6"/>
</dbReference>
<dbReference type="PANTHER" id="PTHR24028:SF146">
    <property type="entry name" value="CADHERIN 96CB, ISOFORM D-RELATED"/>
    <property type="match status" value="1"/>
</dbReference>
<keyword evidence="5" id="KW-0130">Cell adhesion</keyword>
<feature type="domain" description="Cadherin" evidence="11">
    <location>
        <begin position="285"/>
        <end position="408"/>
    </location>
</feature>
<keyword evidence="8" id="KW-0325">Glycoprotein</keyword>
<evidence type="ECO:0000313" key="12">
    <source>
        <dbReference type="EMBL" id="KER26126.1"/>
    </source>
</evidence>
<evidence type="ECO:0000313" key="13">
    <source>
        <dbReference type="Proteomes" id="UP000054324"/>
    </source>
</evidence>
<feature type="domain" description="Cadherin" evidence="11">
    <location>
        <begin position="692"/>
        <end position="810"/>
    </location>
</feature>
<dbReference type="KEGG" id="ovi:T265_06544"/>
<dbReference type="Pfam" id="PF00028">
    <property type="entry name" value="Cadherin"/>
    <property type="match status" value="1"/>
</dbReference>
<dbReference type="GeneID" id="20320723"/>
<dbReference type="InterPro" id="IPR015919">
    <property type="entry name" value="Cadherin-like_sf"/>
</dbReference>
<dbReference type="GO" id="GO:0007156">
    <property type="term" value="P:homophilic cell adhesion via plasma membrane adhesion molecules"/>
    <property type="evidence" value="ECO:0007669"/>
    <property type="project" value="InterPro"/>
</dbReference>
<dbReference type="CTD" id="20320723"/>
<feature type="domain" description="Cadherin" evidence="11">
    <location>
        <begin position="545"/>
        <end position="661"/>
    </location>
</feature>
<evidence type="ECO:0000256" key="3">
    <source>
        <dbReference type="ARBA" id="ARBA00022737"/>
    </source>
</evidence>
<feature type="domain" description="Cadherin" evidence="11">
    <location>
        <begin position="90"/>
        <end position="160"/>
    </location>
</feature>
<proteinExistence type="predicted"/>
<keyword evidence="6 10" id="KW-1133">Transmembrane helix</keyword>
<evidence type="ECO:0000256" key="2">
    <source>
        <dbReference type="ARBA" id="ARBA00022692"/>
    </source>
</evidence>
<dbReference type="OrthoDB" id="6252479at2759"/>
<evidence type="ECO:0000256" key="8">
    <source>
        <dbReference type="ARBA" id="ARBA00023180"/>
    </source>
</evidence>
<evidence type="ECO:0000256" key="5">
    <source>
        <dbReference type="ARBA" id="ARBA00022889"/>
    </source>
</evidence>
<dbReference type="SUPFAM" id="SSF49313">
    <property type="entry name" value="Cadherin-like"/>
    <property type="match status" value="6"/>
</dbReference>
<dbReference type="InterPro" id="IPR050174">
    <property type="entry name" value="Protocadherin/Cadherin-CA"/>
</dbReference>
<dbReference type="EMBL" id="KL596755">
    <property type="protein sequence ID" value="KER26126.1"/>
    <property type="molecule type" value="Genomic_DNA"/>
</dbReference>
<keyword evidence="4 9" id="KW-0106">Calcium</keyword>
<dbReference type="PROSITE" id="PS00232">
    <property type="entry name" value="CADHERIN_1"/>
    <property type="match status" value="3"/>
</dbReference>
<dbReference type="CDD" id="cd11304">
    <property type="entry name" value="Cadherin_repeat"/>
    <property type="match status" value="6"/>
</dbReference>
<keyword evidence="3" id="KW-0677">Repeat</keyword>
<dbReference type="GO" id="GO:0005886">
    <property type="term" value="C:plasma membrane"/>
    <property type="evidence" value="ECO:0007669"/>
    <property type="project" value="InterPro"/>
</dbReference>
<dbReference type="Proteomes" id="UP000054324">
    <property type="component" value="Unassembled WGS sequence"/>
</dbReference>
<dbReference type="InterPro" id="IPR002126">
    <property type="entry name" value="Cadherin-like_dom"/>
</dbReference>
<feature type="domain" description="Cadherin" evidence="11">
    <location>
        <begin position="168"/>
        <end position="281"/>
    </location>
</feature>
<dbReference type="AlphaFoldDB" id="A0A074ZFS1"/>
<dbReference type="InterPro" id="IPR013164">
    <property type="entry name" value="Cadherin_N"/>
</dbReference>
<dbReference type="GO" id="GO:0005509">
    <property type="term" value="F:calcium ion binding"/>
    <property type="evidence" value="ECO:0007669"/>
    <property type="project" value="UniProtKB-UniRule"/>
</dbReference>
<evidence type="ECO:0000256" key="10">
    <source>
        <dbReference type="SAM" id="Phobius"/>
    </source>
</evidence>
<reference evidence="12 13" key="1">
    <citation type="submission" date="2013-11" db="EMBL/GenBank/DDBJ databases">
        <title>Opisthorchis viverrini - life in the bile duct.</title>
        <authorList>
            <person name="Young N.D."/>
            <person name="Nagarajan N."/>
            <person name="Lin S.J."/>
            <person name="Korhonen P.K."/>
            <person name="Jex A.R."/>
            <person name="Hall R.S."/>
            <person name="Safavi-Hemami H."/>
            <person name="Kaewkong W."/>
            <person name="Bertrand D."/>
            <person name="Gao S."/>
            <person name="Seet Q."/>
            <person name="Wongkham S."/>
            <person name="Teh B.T."/>
            <person name="Wongkham C."/>
            <person name="Intapan P.M."/>
            <person name="Maleewong W."/>
            <person name="Yang X."/>
            <person name="Hu M."/>
            <person name="Wang Z."/>
            <person name="Hofmann A."/>
            <person name="Sternberg P.W."/>
            <person name="Tan P."/>
            <person name="Wang J."/>
            <person name="Gasser R.B."/>
        </authorList>
    </citation>
    <scope>NUCLEOTIDE SEQUENCE [LARGE SCALE GENOMIC DNA]</scope>
</reference>
<evidence type="ECO:0000256" key="4">
    <source>
        <dbReference type="ARBA" id="ARBA00022837"/>
    </source>
</evidence>
<name>A0A074ZFS1_OPIVI</name>
<evidence type="ECO:0000256" key="7">
    <source>
        <dbReference type="ARBA" id="ARBA00023136"/>
    </source>
</evidence>
<organism evidence="12 13">
    <name type="scientific">Opisthorchis viverrini</name>
    <name type="common">Southeast Asian liver fluke</name>
    <dbReference type="NCBI Taxonomy" id="6198"/>
    <lineage>
        <taxon>Eukaryota</taxon>
        <taxon>Metazoa</taxon>
        <taxon>Spiralia</taxon>
        <taxon>Lophotrochozoa</taxon>
        <taxon>Platyhelminthes</taxon>
        <taxon>Trematoda</taxon>
        <taxon>Digenea</taxon>
        <taxon>Opisthorchiida</taxon>
        <taxon>Opisthorchiata</taxon>
        <taxon>Opisthorchiidae</taxon>
        <taxon>Opisthorchis</taxon>
    </lineage>
</organism>
<dbReference type="PANTHER" id="PTHR24028">
    <property type="entry name" value="CADHERIN-87A"/>
    <property type="match status" value="1"/>
</dbReference>
<protein>
    <recommendedName>
        <fullName evidence="11">Cadherin domain-containing protein</fullName>
    </recommendedName>
</protein>
<gene>
    <name evidence="12" type="ORF">T265_06544</name>
</gene>
<comment type="subcellular location">
    <subcellularLocation>
        <location evidence="1">Membrane</location>
        <topology evidence="1">Single-pass membrane protein</topology>
    </subcellularLocation>
</comment>
<evidence type="ECO:0000256" key="9">
    <source>
        <dbReference type="PROSITE-ProRule" id="PRU00043"/>
    </source>
</evidence>
<feature type="transmembrane region" description="Helical" evidence="10">
    <location>
        <begin position="975"/>
        <end position="997"/>
    </location>
</feature>
<dbReference type="Gene3D" id="2.60.40.60">
    <property type="entry name" value="Cadherins"/>
    <property type="match status" value="7"/>
</dbReference>
<dbReference type="PRINTS" id="PR00205">
    <property type="entry name" value="CADHERIN"/>
</dbReference>
<keyword evidence="13" id="KW-1185">Reference proteome</keyword>
<dbReference type="Pfam" id="PF08266">
    <property type="entry name" value="Cadherin_2"/>
    <property type="match status" value="1"/>
</dbReference>
<evidence type="ECO:0000256" key="6">
    <source>
        <dbReference type="ARBA" id="ARBA00022989"/>
    </source>
</evidence>
<evidence type="ECO:0000256" key="1">
    <source>
        <dbReference type="ARBA" id="ARBA00004167"/>
    </source>
</evidence>
<accession>A0A074ZFS1</accession>
<keyword evidence="2 10" id="KW-0812">Transmembrane</keyword>
<dbReference type="RefSeq" id="XP_009170104.1">
    <property type="nucleotide sequence ID" value="XM_009171840.1"/>
</dbReference>
<evidence type="ECO:0000259" key="11">
    <source>
        <dbReference type="PROSITE" id="PS50268"/>
    </source>
</evidence>
<keyword evidence="7 10" id="KW-0472">Membrane</keyword>
<dbReference type="PROSITE" id="PS50268">
    <property type="entry name" value="CADHERIN_2"/>
    <property type="match status" value="5"/>
</dbReference>
<sequence length="1115" mass="122876">MSVAPLTKYNLSKLRTACLTIMCLTLMNSALANRTAHLRYVISEEVPVQTLVGNIISDNNWLKQLRSNVNKTGTGDLHCSWFSSGPTELFKLEPQTGKLYTHTRLDRETLCLTGGSSNRAEKDSCFLEFAAVCRSADSTNENWVSILIEVKDIDDNGPVFLERLSSSWTGAQTLRISEDVPVGFRHPLPAAYDPDVGINAQVSYSLENNSTLVGSSTSSPFGIEANSANVYLVVKHALDYEKDKMYPLNLRACGRKLTRMKCDILPLHVLIQDVNDNPPVIVYPPKPNHIITVSEATPIGALLIKVEATDEDTTEAGRITYSLLDSPRRRLDSVEDGKFLPSSTESHLSPFKIDPDSGELRLTRTLPASNPTALDTIILASDNGVPRRTASMRLTVQIADTNNHAPEIEVKRTGCQRTNLDPTELTVPYAVESGAHLCLFIVSDADLGQNAQVDCQIQAGNDELERAFNLRFALVSTGLVSGKQLFMLQADRPLTTMGTSLDSLEKKHPVGTLVIACNDQGEPYRLTSSIQLKIKLTDTTEMCFEQTLYQLTLEETAEPINDLVRPQLQDITQRVRYEWKTTPNPAPPDESYTASDEGCKQLFVDTETGAIAAPYGLDREIAPLLRCTLQATETDGDRLVFSATADIHITVTDINDNSPKLTPSLLHKGFSVIEWDSYSEIYTDQLVYPQKIGAVTAEDPDAGENGTVIFRLDSVTAERAFSSAPSLRPLSVLLGHDADVIEIPLPNFRLDPTTGQVTLPREHHRLIDRELVSAYLLRISLEDCGKVERRRSLQEIRVSVLDVNDNPPRWHTQSGRQEFGEPVALQPLWTAVPGAVSELITDLKASDADQGENGKLSFAQLGWEKLPKFVTQGRSPLPVRAFHLYDSGRVRLWTSYLSMTQEYVFGVIVHDHGTARKLQTSGYVVVKQSGLIPNVNNTPMSPSSTTDQKRVHFATQKGHGSFPWIAFSPDRFKTIIILLACLGVVSVAAGAAIIFALSRNRSRNKGQDSQRLQKVTPQLRPDDSLMKTHLLDQPPVMALIGGDYFSDVTRNGCDHAAPALVNHTSYSPVLLGDATTPGTFSLSSVLSTAQKLPFPSQWNSKMSYGPTQNDIIRYG</sequence>